<evidence type="ECO:0000256" key="4">
    <source>
        <dbReference type="ARBA" id="ARBA00017522"/>
    </source>
</evidence>
<evidence type="ECO:0000256" key="6">
    <source>
        <dbReference type="ARBA" id="ARBA00022475"/>
    </source>
</evidence>
<dbReference type="InterPro" id="IPR006419">
    <property type="entry name" value="NMN_transpt_PnuC"/>
</dbReference>
<dbReference type="RefSeq" id="WP_093200521.1">
    <property type="nucleotide sequence ID" value="NZ_FNGS01000003.1"/>
</dbReference>
<feature type="transmembrane region" description="Helical" evidence="10">
    <location>
        <begin position="144"/>
        <end position="161"/>
    </location>
</feature>
<dbReference type="GO" id="GO:0005886">
    <property type="term" value="C:plasma membrane"/>
    <property type="evidence" value="ECO:0007669"/>
    <property type="project" value="UniProtKB-SubCell"/>
</dbReference>
<comment type="similarity">
    <text evidence="3">Belongs to the nicotinamide ribonucleoside (NR) uptake permease (TC 4.B.1) family.</text>
</comment>
<evidence type="ECO:0000313" key="12">
    <source>
        <dbReference type="Proteomes" id="UP000198901"/>
    </source>
</evidence>
<feature type="transmembrane region" description="Helical" evidence="10">
    <location>
        <begin position="60"/>
        <end position="79"/>
    </location>
</feature>
<evidence type="ECO:0000256" key="10">
    <source>
        <dbReference type="SAM" id="Phobius"/>
    </source>
</evidence>
<keyword evidence="6" id="KW-1003">Cell membrane</keyword>
<comment type="subcellular location">
    <subcellularLocation>
        <location evidence="2">Cell membrane</location>
        <topology evidence="2">Multi-pass membrane protein</topology>
    </subcellularLocation>
</comment>
<feature type="transmembrane region" description="Helical" evidence="10">
    <location>
        <begin position="95"/>
        <end position="114"/>
    </location>
</feature>
<keyword evidence="12" id="KW-1185">Reference proteome</keyword>
<sequence length="196" mass="22512">MDVFWTYLKTNALELSGVITGMVCVWYNTRQNVWGWFWSIVSVTIYAVIFLEAKLYADMGLQVIFGLLSVYGLWQWLYGGKGRTVLPVSRVPSRWIPGLVGLCVAGTGSLSWVLHRFTDASIPLVDSFTTAVSLIAQWMLGRKYLENWILWIGVDVIYVGMYIYKNLYWTAFLYVVYLGLSVYGYRDWGKSRGHRA</sequence>
<keyword evidence="9 10" id="KW-0472">Membrane</keyword>
<evidence type="ECO:0000256" key="5">
    <source>
        <dbReference type="ARBA" id="ARBA00022448"/>
    </source>
</evidence>
<dbReference type="AlphaFoldDB" id="A0A1G9MV58"/>
<evidence type="ECO:0000256" key="9">
    <source>
        <dbReference type="ARBA" id="ARBA00023136"/>
    </source>
</evidence>
<dbReference type="NCBIfam" id="TIGR01528">
    <property type="entry name" value="NMN_trans_PnuC"/>
    <property type="match status" value="1"/>
</dbReference>
<keyword evidence="5" id="KW-0813">Transport</keyword>
<name>A0A1G9MV58_9BACT</name>
<dbReference type="OrthoDB" id="9791248at2"/>
<evidence type="ECO:0000313" key="11">
    <source>
        <dbReference type="EMBL" id="SDL77525.1"/>
    </source>
</evidence>
<reference evidence="11 12" key="1">
    <citation type="submission" date="2016-10" db="EMBL/GenBank/DDBJ databases">
        <authorList>
            <person name="de Groot N.N."/>
        </authorList>
    </citation>
    <scope>NUCLEOTIDE SEQUENCE [LARGE SCALE GENOMIC DNA]</scope>
    <source>
        <strain evidence="11 12">DSM 21668</strain>
    </source>
</reference>
<accession>A0A1G9MV58</accession>
<comment type="function">
    <text evidence="1">Required for nicotinamide riboside transport across the inner membrane.</text>
</comment>
<proteinExistence type="inferred from homology"/>
<evidence type="ECO:0000256" key="1">
    <source>
        <dbReference type="ARBA" id="ARBA00002672"/>
    </source>
</evidence>
<organism evidence="11 12">
    <name type="scientific">Siphonobacter aquaeclarae</name>
    <dbReference type="NCBI Taxonomy" id="563176"/>
    <lineage>
        <taxon>Bacteria</taxon>
        <taxon>Pseudomonadati</taxon>
        <taxon>Bacteroidota</taxon>
        <taxon>Cytophagia</taxon>
        <taxon>Cytophagales</taxon>
        <taxon>Cytophagaceae</taxon>
        <taxon>Siphonobacter</taxon>
    </lineage>
</organism>
<keyword evidence="7 10" id="KW-0812">Transmembrane</keyword>
<dbReference type="STRING" id="563176.SAMN04488090_1737"/>
<gene>
    <name evidence="11" type="ORF">SAMN04488090_1737</name>
</gene>
<dbReference type="Pfam" id="PF04973">
    <property type="entry name" value="NMN_transporter"/>
    <property type="match status" value="1"/>
</dbReference>
<feature type="transmembrane region" description="Helical" evidence="10">
    <location>
        <begin position="12"/>
        <end position="29"/>
    </location>
</feature>
<dbReference type="PANTHER" id="PTHR36122:SF2">
    <property type="entry name" value="NICOTINAMIDE RIBOSIDE TRANSPORTER PNUC"/>
    <property type="match status" value="1"/>
</dbReference>
<evidence type="ECO:0000256" key="3">
    <source>
        <dbReference type="ARBA" id="ARBA00006669"/>
    </source>
</evidence>
<keyword evidence="8 10" id="KW-1133">Transmembrane helix</keyword>
<dbReference type="GO" id="GO:0034257">
    <property type="term" value="F:nicotinamide riboside transmembrane transporter activity"/>
    <property type="evidence" value="ECO:0007669"/>
    <property type="project" value="InterPro"/>
</dbReference>
<dbReference type="Proteomes" id="UP000198901">
    <property type="component" value="Unassembled WGS sequence"/>
</dbReference>
<evidence type="ECO:0000256" key="8">
    <source>
        <dbReference type="ARBA" id="ARBA00022989"/>
    </source>
</evidence>
<protein>
    <recommendedName>
        <fullName evidence="4">Nicotinamide riboside transporter PnuC</fullName>
    </recommendedName>
</protein>
<feature type="transmembrane region" description="Helical" evidence="10">
    <location>
        <begin position="35"/>
        <end position="53"/>
    </location>
</feature>
<dbReference type="PANTHER" id="PTHR36122">
    <property type="entry name" value="NICOTINAMIDE RIBOSIDE TRANSPORTER PNUC"/>
    <property type="match status" value="1"/>
</dbReference>
<dbReference type="EMBL" id="FNGS01000003">
    <property type="protein sequence ID" value="SDL77525.1"/>
    <property type="molecule type" value="Genomic_DNA"/>
</dbReference>
<evidence type="ECO:0000256" key="7">
    <source>
        <dbReference type="ARBA" id="ARBA00022692"/>
    </source>
</evidence>
<evidence type="ECO:0000256" key="2">
    <source>
        <dbReference type="ARBA" id="ARBA00004651"/>
    </source>
</evidence>
<feature type="transmembrane region" description="Helical" evidence="10">
    <location>
        <begin position="167"/>
        <end position="185"/>
    </location>
</feature>